<evidence type="ECO:0008006" key="3">
    <source>
        <dbReference type="Google" id="ProtNLM"/>
    </source>
</evidence>
<dbReference type="OrthoDB" id="9798158at2"/>
<accession>A0A158KI02</accession>
<name>A0A158KI02_9BURK</name>
<dbReference type="Proteomes" id="UP000054925">
    <property type="component" value="Unassembled WGS sequence"/>
</dbReference>
<keyword evidence="2" id="KW-1185">Reference proteome</keyword>
<protein>
    <recommendedName>
        <fullName evidence="3">BrnT family toxin</fullName>
    </recommendedName>
</protein>
<dbReference type="InterPro" id="IPR038573">
    <property type="entry name" value="BrnT_sf"/>
</dbReference>
<dbReference type="InterPro" id="IPR007460">
    <property type="entry name" value="BrnT_toxin"/>
</dbReference>
<comment type="caution">
    <text evidence="1">The sequence shown here is derived from an EMBL/GenBank/DDBJ whole genome shotgun (WGS) entry which is preliminary data.</text>
</comment>
<organism evidence="1 2">
    <name type="scientific">Caballeronia terrestris</name>
    <dbReference type="NCBI Taxonomy" id="1226301"/>
    <lineage>
        <taxon>Bacteria</taxon>
        <taxon>Pseudomonadati</taxon>
        <taxon>Pseudomonadota</taxon>
        <taxon>Betaproteobacteria</taxon>
        <taxon>Burkholderiales</taxon>
        <taxon>Burkholderiaceae</taxon>
        <taxon>Caballeronia</taxon>
    </lineage>
</organism>
<proteinExistence type="predicted"/>
<evidence type="ECO:0000313" key="1">
    <source>
        <dbReference type="EMBL" id="SAL80645.1"/>
    </source>
</evidence>
<gene>
    <name evidence="1" type="ORF">AWB67_05663</name>
</gene>
<sequence length="90" mass="10063">MTITYDIAKRDETLADRGLDFAHAEAVCAGRTLTHADVRLDYGEASFVTAGRLRGRIVMVVWTPRGTARRIISMRQANEREIKEFGPILG</sequence>
<dbReference type="AlphaFoldDB" id="A0A158KI02"/>
<dbReference type="Gene3D" id="3.10.450.530">
    <property type="entry name" value="Ribonuclease toxin, BrnT, of type II toxin-antitoxin system"/>
    <property type="match status" value="1"/>
</dbReference>
<dbReference type="Pfam" id="PF04365">
    <property type="entry name" value="BrnT_toxin"/>
    <property type="match status" value="1"/>
</dbReference>
<reference evidence="1" key="1">
    <citation type="submission" date="2016-01" db="EMBL/GenBank/DDBJ databases">
        <authorList>
            <person name="Peeters C."/>
        </authorList>
    </citation>
    <scope>NUCLEOTIDE SEQUENCE [LARGE SCALE GENOMIC DNA]</scope>
    <source>
        <strain evidence="1">LMG 22937</strain>
    </source>
</reference>
<dbReference type="EMBL" id="FCOL02000056">
    <property type="protein sequence ID" value="SAL80645.1"/>
    <property type="molecule type" value="Genomic_DNA"/>
</dbReference>
<dbReference type="RefSeq" id="WP_087659472.1">
    <property type="nucleotide sequence ID" value="NZ_FCOL02000056.1"/>
</dbReference>
<evidence type="ECO:0000313" key="2">
    <source>
        <dbReference type="Proteomes" id="UP000054925"/>
    </source>
</evidence>